<keyword evidence="9" id="KW-1185">Reference proteome</keyword>
<keyword evidence="5 7" id="KW-1133">Transmembrane helix</keyword>
<comment type="subcellular location">
    <subcellularLocation>
        <location evidence="1">Membrane</location>
        <topology evidence="1">Multi-pass membrane protein</topology>
    </subcellularLocation>
</comment>
<protein>
    <recommendedName>
        <fullName evidence="10">Transmembrane protein 176A</fullName>
    </recommendedName>
</protein>
<evidence type="ECO:0000256" key="6">
    <source>
        <dbReference type="ARBA" id="ARBA00023136"/>
    </source>
</evidence>
<dbReference type="AlphaFoldDB" id="A0AAV7SX89"/>
<dbReference type="PANTHER" id="PTHR15756">
    <property type="entry name" value="LR8/HCA112"/>
    <property type="match status" value="1"/>
</dbReference>
<accession>A0AAV7SX89</accession>
<name>A0AAV7SX89_PLEWA</name>
<feature type="transmembrane region" description="Helical" evidence="7">
    <location>
        <begin position="227"/>
        <end position="250"/>
    </location>
</feature>
<dbReference type="Pfam" id="PF04103">
    <property type="entry name" value="CD20"/>
    <property type="match status" value="1"/>
</dbReference>
<gene>
    <name evidence="8" type="ORF">NDU88_000490</name>
</gene>
<dbReference type="Proteomes" id="UP001066276">
    <property type="component" value="Chromosome 4_1"/>
</dbReference>
<evidence type="ECO:0000256" key="2">
    <source>
        <dbReference type="ARBA" id="ARBA00006022"/>
    </source>
</evidence>
<feature type="transmembrane region" description="Helical" evidence="7">
    <location>
        <begin position="147"/>
        <end position="167"/>
    </location>
</feature>
<organism evidence="8 9">
    <name type="scientific">Pleurodeles waltl</name>
    <name type="common">Iberian ribbed newt</name>
    <dbReference type="NCBI Taxonomy" id="8319"/>
    <lineage>
        <taxon>Eukaryota</taxon>
        <taxon>Metazoa</taxon>
        <taxon>Chordata</taxon>
        <taxon>Craniata</taxon>
        <taxon>Vertebrata</taxon>
        <taxon>Euteleostomi</taxon>
        <taxon>Amphibia</taxon>
        <taxon>Batrachia</taxon>
        <taxon>Caudata</taxon>
        <taxon>Salamandroidea</taxon>
        <taxon>Salamandridae</taxon>
        <taxon>Pleurodelinae</taxon>
        <taxon>Pleurodeles</taxon>
    </lineage>
</organism>
<evidence type="ECO:0000313" key="9">
    <source>
        <dbReference type="Proteomes" id="UP001066276"/>
    </source>
</evidence>
<dbReference type="InterPro" id="IPR009281">
    <property type="entry name" value="TMEM176A/TMEM176B"/>
</dbReference>
<dbReference type="GO" id="GO:0016020">
    <property type="term" value="C:membrane"/>
    <property type="evidence" value="ECO:0007669"/>
    <property type="project" value="UniProtKB-SubCell"/>
</dbReference>
<keyword evidence="3" id="KW-0597">Phosphoprotein</keyword>
<proteinExistence type="inferred from homology"/>
<evidence type="ECO:0000256" key="3">
    <source>
        <dbReference type="ARBA" id="ARBA00022553"/>
    </source>
</evidence>
<evidence type="ECO:0000256" key="1">
    <source>
        <dbReference type="ARBA" id="ARBA00004141"/>
    </source>
</evidence>
<dbReference type="PANTHER" id="PTHR15756:SF6">
    <property type="entry name" value="TRANSMEMBRANE PROTEIN 176A"/>
    <property type="match status" value="1"/>
</dbReference>
<reference evidence="8" key="1">
    <citation type="journal article" date="2022" name="bioRxiv">
        <title>Sequencing and chromosome-scale assembly of the giantPleurodeles waltlgenome.</title>
        <authorList>
            <person name="Brown T."/>
            <person name="Elewa A."/>
            <person name="Iarovenko S."/>
            <person name="Subramanian E."/>
            <person name="Araus A.J."/>
            <person name="Petzold A."/>
            <person name="Susuki M."/>
            <person name="Suzuki K.-i.T."/>
            <person name="Hayashi T."/>
            <person name="Toyoda A."/>
            <person name="Oliveira C."/>
            <person name="Osipova E."/>
            <person name="Leigh N.D."/>
            <person name="Simon A."/>
            <person name="Yun M.H."/>
        </authorList>
    </citation>
    <scope>NUCLEOTIDE SEQUENCE</scope>
    <source>
        <strain evidence="8">20211129_DDA</strain>
        <tissue evidence="8">Liver</tissue>
    </source>
</reference>
<dbReference type="EMBL" id="JANPWB010000007">
    <property type="protein sequence ID" value="KAJ1168570.1"/>
    <property type="molecule type" value="Genomic_DNA"/>
</dbReference>
<evidence type="ECO:0000256" key="7">
    <source>
        <dbReference type="SAM" id="Phobius"/>
    </source>
</evidence>
<evidence type="ECO:0000256" key="4">
    <source>
        <dbReference type="ARBA" id="ARBA00022692"/>
    </source>
</evidence>
<evidence type="ECO:0000313" key="8">
    <source>
        <dbReference type="EMBL" id="KAJ1168570.1"/>
    </source>
</evidence>
<feature type="transmembrane region" description="Helical" evidence="7">
    <location>
        <begin position="118"/>
        <end position="135"/>
    </location>
</feature>
<comment type="similarity">
    <text evidence="2">Belongs to the TMEM176 family.</text>
</comment>
<comment type="caution">
    <text evidence="8">The sequence shown here is derived from an EMBL/GenBank/DDBJ whole genome shotgun (WGS) entry which is preliminary data.</text>
</comment>
<keyword evidence="4 7" id="KW-0812">Transmembrane</keyword>
<keyword evidence="6 7" id="KW-0472">Membrane</keyword>
<sequence>MDSSAPREESTMASNVIKVNGVEVTSDCSKPTVININVSQPPATSCFLESLKYLGKGLKPLGDRLRSHGRTGGASSVSLITEVKHGIEGARIVIAVASISLGVILCLVHESMTFEKGVAFWTGFPFLLSGILSLVKEKTSSCFWRWAARFMSFASFVVAIAGVAVIADDLRWYFSYDWSPSRLCEPERQYGSYGRYYPTASYQDIYRQQRCNDITQRLLSLFDGVRVLLLLATIAGLITCICSVACDWWARLCKPCLRQEEEENLQDSDVEPLLPSLLPPAYEEKQLQTNVQSV</sequence>
<dbReference type="InterPro" id="IPR007237">
    <property type="entry name" value="CD20-like"/>
</dbReference>
<evidence type="ECO:0008006" key="10">
    <source>
        <dbReference type="Google" id="ProtNLM"/>
    </source>
</evidence>
<feature type="transmembrane region" description="Helical" evidence="7">
    <location>
        <begin position="92"/>
        <end position="112"/>
    </location>
</feature>
<evidence type="ECO:0000256" key="5">
    <source>
        <dbReference type="ARBA" id="ARBA00022989"/>
    </source>
</evidence>